<name>A0A813Y607_9BILA</name>
<evidence type="ECO:0000313" key="3">
    <source>
        <dbReference type="Proteomes" id="UP000663879"/>
    </source>
</evidence>
<organism evidence="2 3">
    <name type="scientific">Brachionus calyciflorus</name>
    <dbReference type="NCBI Taxonomy" id="104777"/>
    <lineage>
        <taxon>Eukaryota</taxon>
        <taxon>Metazoa</taxon>
        <taxon>Spiralia</taxon>
        <taxon>Gnathifera</taxon>
        <taxon>Rotifera</taxon>
        <taxon>Eurotatoria</taxon>
        <taxon>Monogononta</taxon>
        <taxon>Pseudotrocha</taxon>
        <taxon>Ploima</taxon>
        <taxon>Brachionidae</taxon>
        <taxon>Brachionus</taxon>
    </lineage>
</organism>
<feature type="signal peptide" evidence="1">
    <location>
        <begin position="1"/>
        <end position="19"/>
    </location>
</feature>
<dbReference type="Proteomes" id="UP000663879">
    <property type="component" value="Unassembled WGS sequence"/>
</dbReference>
<keyword evidence="3" id="KW-1185">Reference proteome</keyword>
<protein>
    <submittedName>
        <fullName evidence="2">Uncharacterized protein</fullName>
    </submittedName>
</protein>
<comment type="caution">
    <text evidence="2">The sequence shown here is derived from an EMBL/GenBank/DDBJ whole genome shotgun (WGS) entry which is preliminary data.</text>
</comment>
<evidence type="ECO:0000313" key="2">
    <source>
        <dbReference type="EMBL" id="CAF0876793.1"/>
    </source>
</evidence>
<sequence length="66" mass="7470">MIHFFEIGFLFLVICSVDSQDTRRVVLSPLTEGPINIKIPFTTRLPADLKPQVLPDVRTDFTPVDV</sequence>
<reference evidence="2" key="1">
    <citation type="submission" date="2021-02" db="EMBL/GenBank/DDBJ databases">
        <authorList>
            <person name="Nowell W R."/>
        </authorList>
    </citation>
    <scope>NUCLEOTIDE SEQUENCE</scope>
    <source>
        <strain evidence="2">Ploen Becks lab</strain>
    </source>
</reference>
<gene>
    <name evidence="2" type="ORF">OXX778_LOCUS10212</name>
</gene>
<accession>A0A813Y607</accession>
<proteinExistence type="predicted"/>
<evidence type="ECO:0000256" key="1">
    <source>
        <dbReference type="SAM" id="SignalP"/>
    </source>
</evidence>
<feature type="chain" id="PRO_5032908071" evidence="1">
    <location>
        <begin position="20"/>
        <end position="66"/>
    </location>
</feature>
<dbReference type="AlphaFoldDB" id="A0A813Y607"/>
<keyword evidence="1" id="KW-0732">Signal</keyword>
<dbReference type="OrthoDB" id="10539566at2759"/>
<dbReference type="EMBL" id="CAJNOC010001592">
    <property type="protein sequence ID" value="CAF0876793.1"/>
    <property type="molecule type" value="Genomic_DNA"/>
</dbReference>